<dbReference type="Gene3D" id="2.30.30.40">
    <property type="entry name" value="SH3 Domains"/>
    <property type="match status" value="1"/>
</dbReference>
<dbReference type="SUPFAM" id="SSF50341">
    <property type="entry name" value="CheW-like"/>
    <property type="match status" value="1"/>
</dbReference>
<feature type="domain" description="CheW-like" evidence="1">
    <location>
        <begin position="1"/>
        <end position="143"/>
    </location>
</feature>
<dbReference type="PANTHER" id="PTHR22617:SF43">
    <property type="entry name" value="PROTEIN PILI"/>
    <property type="match status" value="1"/>
</dbReference>
<dbReference type="SMART" id="SM00260">
    <property type="entry name" value="CheW"/>
    <property type="match status" value="1"/>
</dbReference>
<dbReference type="InterPro" id="IPR036061">
    <property type="entry name" value="CheW-like_dom_sf"/>
</dbReference>
<evidence type="ECO:0000313" key="3">
    <source>
        <dbReference type="Proteomes" id="UP001464891"/>
    </source>
</evidence>
<dbReference type="InterPro" id="IPR002545">
    <property type="entry name" value="CheW-lke_dom"/>
</dbReference>
<dbReference type="PROSITE" id="PS50851">
    <property type="entry name" value="CHEW"/>
    <property type="match status" value="1"/>
</dbReference>
<dbReference type="RefSeq" id="WP_190435964.1">
    <property type="nucleotide sequence ID" value="NZ_JAMPKM010000005.1"/>
</dbReference>
<sequence>MLMLLFAIDDERYALESQQVVEVLPLIGLTKPHQAPAYVSGLLRYRSHMVPVVDLCQLVRRRPCRSYLSTRIIVARFLSAENQTQILGLLAERVTQTFNTSSTTLVPAGMVVDTAPYLGKKLMDTQGVIQCLDVEHLLSPVQLPPTQVIDLPVVQ</sequence>
<protein>
    <submittedName>
        <fullName evidence="2">Chemotaxis protein CheW</fullName>
    </submittedName>
</protein>
<dbReference type="Gene3D" id="2.40.50.180">
    <property type="entry name" value="CheA-289, Domain 4"/>
    <property type="match status" value="1"/>
</dbReference>
<dbReference type="EMBL" id="JAMPKM010000005">
    <property type="protein sequence ID" value="MEP0817648.1"/>
    <property type="molecule type" value="Genomic_DNA"/>
</dbReference>
<dbReference type="PANTHER" id="PTHR22617">
    <property type="entry name" value="CHEMOTAXIS SENSOR HISTIDINE KINASE-RELATED"/>
    <property type="match status" value="1"/>
</dbReference>
<dbReference type="Proteomes" id="UP001464891">
    <property type="component" value="Unassembled WGS sequence"/>
</dbReference>
<name>A0ABV0J793_9CYAN</name>
<dbReference type="InterPro" id="IPR039315">
    <property type="entry name" value="CheW"/>
</dbReference>
<dbReference type="Pfam" id="PF01584">
    <property type="entry name" value="CheW"/>
    <property type="match status" value="1"/>
</dbReference>
<evidence type="ECO:0000313" key="2">
    <source>
        <dbReference type="EMBL" id="MEP0817648.1"/>
    </source>
</evidence>
<evidence type="ECO:0000259" key="1">
    <source>
        <dbReference type="PROSITE" id="PS50851"/>
    </source>
</evidence>
<accession>A0ABV0J793</accession>
<keyword evidence="3" id="KW-1185">Reference proteome</keyword>
<organism evidence="2 3">
    <name type="scientific">Trichocoleus desertorum GB2-A4</name>
    <dbReference type="NCBI Taxonomy" id="2933944"/>
    <lineage>
        <taxon>Bacteria</taxon>
        <taxon>Bacillati</taxon>
        <taxon>Cyanobacteriota</taxon>
        <taxon>Cyanophyceae</taxon>
        <taxon>Leptolyngbyales</taxon>
        <taxon>Trichocoleusaceae</taxon>
        <taxon>Trichocoleus</taxon>
    </lineage>
</organism>
<gene>
    <name evidence="2" type="ORF">NC998_11115</name>
</gene>
<proteinExistence type="predicted"/>
<reference evidence="2 3" key="1">
    <citation type="submission" date="2022-04" db="EMBL/GenBank/DDBJ databases">
        <title>Positive selection, recombination, and allopatry shape intraspecific diversity of widespread and dominant cyanobacteria.</title>
        <authorList>
            <person name="Wei J."/>
            <person name="Shu W."/>
            <person name="Hu C."/>
        </authorList>
    </citation>
    <scope>NUCLEOTIDE SEQUENCE [LARGE SCALE GENOMIC DNA]</scope>
    <source>
        <strain evidence="2 3">GB2-A4</strain>
    </source>
</reference>
<comment type="caution">
    <text evidence="2">The sequence shown here is derived from an EMBL/GenBank/DDBJ whole genome shotgun (WGS) entry which is preliminary data.</text>
</comment>